<name>A0AAJ8MVI1_9TREE</name>
<dbReference type="GO" id="GO:0050163">
    <property type="term" value="F:oxaloacetate tautomerase activity"/>
    <property type="evidence" value="ECO:0007669"/>
    <property type="project" value="UniProtKB-ARBA"/>
</dbReference>
<protein>
    <recommendedName>
        <fullName evidence="3">Fumarylacetoacetase-like C-terminal domain-containing protein</fullName>
    </recommendedName>
</protein>
<comment type="similarity">
    <text evidence="1">Belongs to the FAH family.</text>
</comment>
<dbReference type="RefSeq" id="XP_031859244.2">
    <property type="nucleotide sequence ID" value="XM_032006409.2"/>
</dbReference>
<dbReference type="Pfam" id="PF01557">
    <property type="entry name" value="FAA_hydrolase"/>
    <property type="match status" value="1"/>
</dbReference>
<dbReference type="EMBL" id="CP144052">
    <property type="protein sequence ID" value="WWD16917.1"/>
    <property type="molecule type" value="Genomic_DNA"/>
</dbReference>
<dbReference type="GO" id="GO:0018773">
    <property type="term" value="F:acetylpyruvate hydrolase activity"/>
    <property type="evidence" value="ECO:0007669"/>
    <property type="project" value="TreeGrafter"/>
</dbReference>
<evidence type="ECO:0000259" key="3">
    <source>
        <dbReference type="Pfam" id="PF01557"/>
    </source>
</evidence>
<proteinExistence type="inferred from homology"/>
<accession>A0AAJ8MVI1</accession>
<dbReference type="GeneID" id="43590567"/>
<dbReference type="PANTHER" id="PTHR11820">
    <property type="entry name" value="ACYLPYRUVASE"/>
    <property type="match status" value="1"/>
</dbReference>
<reference evidence="4" key="2">
    <citation type="submission" date="2024-01" db="EMBL/GenBank/DDBJ databases">
        <title>Comparative genomics of Cryptococcus and Kwoniella reveals pathogenesis evolution and contrasting modes of karyotype evolution via chromosome fusion or intercentromeric recombination.</title>
        <authorList>
            <person name="Coelho M.A."/>
            <person name="David-Palma M."/>
            <person name="Shea T."/>
            <person name="Bowers K."/>
            <person name="McGinley-Smith S."/>
            <person name="Mohammad A.W."/>
            <person name="Gnirke A."/>
            <person name="Yurkov A.M."/>
            <person name="Nowrousian M."/>
            <person name="Sun S."/>
            <person name="Cuomo C.A."/>
            <person name="Heitman J."/>
        </authorList>
    </citation>
    <scope>NUCLEOTIDE SEQUENCE</scope>
    <source>
        <strain evidence="4">CBS 12478</strain>
    </source>
</reference>
<sequence>MPISITTPPTWYRLIRFIANEDGKEYLGEPVDPDMDIGLAYHDSTPILAHILDTLKPWDPHARRTGAIFTVKILLSPISSSQVGTIRATGLSYRDHAAEMNLAYPSVPALFFKPSTCLANPGEDIPIPKVCQREEMDYEVELAVVIGKECKDVKEEDALHCVLGWTGANDLTARKHQAESSQWGYAKGFDKLCPLGPCLVSTRALPDPHVISLQTTLNGELMQDGSARKMIFPLAYVISYLSQGTTLPAGTVIITGTPPGIGDGRTPKVWLKDDDEVHCRLSHGIGTLRNKIVYE</sequence>
<dbReference type="Proteomes" id="UP000322225">
    <property type="component" value="Chromosome 2"/>
</dbReference>
<dbReference type="FunFam" id="3.90.850.10:FF:000002">
    <property type="entry name" value="2-hydroxyhepta-2,4-diene-1,7-dioate isomerase"/>
    <property type="match status" value="1"/>
</dbReference>
<reference evidence="4" key="1">
    <citation type="submission" date="2017-08" db="EMBL/GenBank/DDBJ databases">
        <authorList>
            <person name="Cuomo C."/>
            <person name="Billmyre B."/>
            <person name="Heitman J."/>
        </authorList>
    </citation>
    <scope>NUCLEOTIDE SEQUENCE</scope>
    <source>
        <strain evidence="4">CBS 12478</strain>
    </source>
</reference>
<feature type="domain" description="Fumarylacetoacetase-like C-terminal" evidence="3">
    <location>
        <begin position="86"/>
        <end position="293"/>
    </location>
</feature>
<dbReference type="InterPro" id="IPR011234">
    <property type="entry name" value="Fumarylacetoacetase-like_C"/>
</dbReference>
<dbReference type="SUPFAM" id="SSF56529">
    <property type="entry name" value="FAH"/>
    <property type="match status" value="1"/>
</dbReference>
<dbReference type="GO" id="GO:0006107">
    <property type="term" value="P:oxaloacetate metabolic process"/>
    <property type="evidence" value="ECO:0007669"/>
    <property type="project" value="UniProtKB-ARBA"/>
</dbReference>
<dbReference type="AlphaFoldDB" id="A0AAJ8MVI1"/>
<organism evidence="4 5">
    <name type="scientific">Kwoniella shandongensis</name>
    <dbReference type="NCBI Taxonomy" id="1734106"/>
    <lineage>
        <taxon>Eukaryota</taxon>
        <taxon>Fungi</taxon>
        <taxon>Dikarya</taxon>
        <taxon>Basidiomycota</taxon>
        <taxon>Agaricomycotina</taxon>
        <taxon>Tremellomycetes</taxon>
        <taxon>Tremellales</taxon>
        <taxon>Cryptococcaceae</taxon>
        <taxon>Kwoniella</taxon>
    </lineage>
</organism>
<evidence type="ECO:0000313" key="4">
    <source>
        <dbReference type="EMBL" id="WWD16917.1"/>
    </source>
</evidence>
<keyword evidence="2" id="KW-0479">Metal-binding</keyword>
<dbReference type="PANTHER" id="PTHR11820:SF7">
    <property type="entry name" value="ACYLPYRUVASE FAHD1, MITOCHONDRIAL"/>
    <property type="match status" value="1"/>
</dbReference>
<evidence type="ECO:0000313" key="5">
    <source>
        <dbReference type="Proteomes" id="UP000322225"/>
    </source>
</evidence>
<gene>
    <name evidence="4" type="ORF">CI109_101349</name>
</gene>
<evidence type="ECO:0000256" key="1">
    <source>
        <dbReference type="ARBA" id="ARBA00010211"/>
    </source>
</evidence>
<evidence type="ECO:0000256" key="2">
    <source>
        <dbReference type="ARBA" id="ARBA00022723"/>
    </source>
</evidence>
<dbReference type="Gene3D" id="3.90.850.10">
    <property type="entry name" value="Fumarylacetoacetase-like, C-terminal domain"/>
    <property type="match status" value="1"/>
</dbReference>
<keyword evidence="5" id="KW-1185">Reference proteome</keyword>
<dbReference type="InterPro" id="IPR036663">
    <property type="entry name" value="Fumarylacetoacetase_C_sf"/>
</dbReference>
<dbReference type="GO" id="GO:0046872">
    <property type="term" value="F:metal ion binding"/>
    <property type="evidence" value="ECO:0007669"/>
    <property type="project" value="UniProtKB-KW"/>
</dbReference>
<dbReference type="KEGG" id="ksn:43590567"/>